<dbReference type="CDD" id="cd10527">
    <property type="entry name" value="SET_LSMT"/>
    <property type="match status" value="1"/>
</dbReference>
<dbReference type="Gene3D" id="3.90.1410.10">
    <property type="entry name" value="set domain protein methyltransferase, domain 1"/>
    <property type="match status" value="1"/>
</dbReference>
<evidence type="ECO:0000313" key="1">
    <source>
        <dbReference type="EMBL" id="KAI5068233.1"/>
    </source>
</evidence>
<dbReference type="EMBL" id="JABFUD020000016">
    <property type="protein sequence ID" value="KAI5068233.1"/>
    <property type="molecule type" value="Genomic_DNA"/>
</dbReference>
<protein>
    <submittedName>
        <fullName evidence="1">Uncharacterized protein</fullName>
    </submittedName>
</protein>
<dbReference type="GO" id="GO:0010027">
    <property type="term" value="P:thylakoid membrane organization"/>
    <property type="evidence" value="ECO:0007669"/>
    <property type="project" value="TreeGrafter"/>
</dbReference>
<keyword evidence="2" id="KW-1185">Reference proteome</keyword>
<dbReference type="PANTHER" id="PTHR13271">
    <property type="entry name" value="UNCHARACTERIZED PUTATIVE METHYLTRANSFERASE"/>
    <property type="match status" value="1"/>
</dbReference>
<accession>A0A9D4UHX5</accession>
<organism evidence="1 2">
    <name type="scientific">Adiantum capillus-veneris</name>
    <name type="common">Maidenhair fern</name>
    <dbReference type="NCBI Taxonomy" id="13818"/>
    <lineage>
        <taxon>Eukaryota</taxon>
        <taxon>Viridiplantae</taxon>
        <taxon>Streptophyta</taxon>
        <taxon>Embryophyta</taxon>
        <taxon>Tracheophyta</taxon>
        <taxon>Polypodiopsida</taxon>
        <taxon>Polypodiidae</taxon>
        <taxon>Polypodiales</taxon>
        <taxon>Pteridineae</taxon>
        <taxon>Pteridaceae</taxon>
        <taxon>Vittarioideae</taxon>
        <taxon>Adiantum</taxon>
    </lineage>
</organism>
<reference evidence="1" key="1">
    <citation type="submission" date="2021-01" db="EMBL/GenBank/DDBJ databases">
        <title>Adiantum capillus-veneris genome.</title>
        <authorList>
            <person name="Fang Y."/>
            <person name="Liao Q."/>
        </authorList>
    </citation>
    <scope>NUCLEOTIDE SEQUENCE</scope>
    <source>
        <strain evidence="1">H3</strain>
        <tissue evidence="1">Leaf</tissue>
    </source>
</reference>
<sequence>MRQGMNVMASTQHRLVGAGDTEHVLSVARMKRVVPITRNITPLPRQRLLVMAMASNAQVAERPARSNQENLLDIDPAFYEMGYVRSLRAYGIEFKEGLDGVGVYAAKDFPYSRKPRIIMEIPLELMISISKDPPWIFHPDFVPWGHPIFDIINSTDAEEDWDLRLACLFLLAMDTKDHFWKLYNDFLPEPAECTSLILATEGELAELQDNRVASAVQHQKKRVEDFWTKNWAPEAPLKIKRLAPTLEHFQWAVAIAQTRHFTVNMTVGARPQVANMFIPYLGMSSFHVGM</sequence>
<dbReference type="Proteomes" id="UP000886520">
    <property type="component" value="Chromosome 16"/>
</dbReference>
<dbReference type="GO" id="GO:0009534">
    <property type="term" value="C:chloroplast thylakoid"/>
    <property type="evidence" value="ECO:0007669"/>
    <property type="project" value="TreeGrafter"/>
</dbReference>
<dbReference type="GO" id="GO:0009658">
    <property type="term" value="P:chloroplast organization"/>
    <property type="evidence" value="ECO:0007669"/>
    <property type="project" value="TreeGrafter"/>
</dbReference>
<gene>
    <name evidence="1" type="ORF">GOP47_0016578</name>
</gene>
<dbReference type="GO" id="GO:0000427">
    <property type="term" value="C:plastid-encoded plastid RNA polymerase complex"/>
    <property type="evidence" value="ECO:0007669"/>
    <property type="project" value="TreeGrafter"/>
</dbReference>
<dbReference type="InterPro" id="IPR046341">
    <property type="entry name" value="SET_dom_sf"/>
</dbReference>
<name>A0A9D4UHX5_ADICA</name>
<proteinExistence type="predicted"/>
<comment type="caution">
    <text evidence="1">The sequence shown here is derived from an EMBL/GenBank/DDBJ whole genome shotgun (WGS) entry which is preliminary data.</text>
</comment>
<dbReference type="GO" id="GO:0042793">
    <property type="term" value="P:plastid transcription"/>
    <property type="evidence" value="ECO:0007669"/>
    <property type="project" value="TreeGrafter"/>
</dbReference>
<dbReference type="SUPFAM" id="SSF82199">
    <property type="entry name" value="SET domain"/>
    <property type="match status" value="1"/>
</dbReference>
<dbReference type="GO" id="GO:0016279">
    <property type="term" value="F:protein-lysine N-methyltransferase activity"/>
    <property type="evidence" value="ECO:0007669"/>
    <property type="project" value="TreeGrafter"/>
</dbReference>
<dbReference type="AlphaFoldDB" id="A0A9D4UHX5"/>
<dbReference type="FunFam" id="3.90.1410.10:FF:000010">
    <property type="entry name" value="Protein PLASTID TRANSCRIPTIONALLY ACTIVE 14"/>
    <property type="match status" value="1"/>
</dbReference>
<evidence type="ECO:0000313" key="2">
    <source>
        <dbReference type="Proteomes" id="UP000886520"/>
    </source>
</evidence>
<dbReference type="PANTHER" id="PTHR13271:SF54">
    <property type="entry name" value="PROTEIN PLASTID TRANSCRIPTIONALLY ACTIVE 14"/>
    <property type="match status" value="1"/>
</dbReference>
<dbReference type="OrthoDB" id="341421at2759"/>
<dbReference type="InterPro" id="IPR050600">
    <property type="entry name" value="SETD3_SETD6_MTase"/>
</dbReference>